<proteinExistence type="predicted"/>
<feature type="chain" id="PRO_5045119127" description="AB hydrolase-1 domain-containing protein" evidence="1">
    <location>
        <begin position="44"/>
        <end position="306"/>
    </location>
</feature>
<dbReference type="Proteomes" id="UP001642487">
    <property type="component" value="Chromosome 8"/>
</dbReference>
<dbReference type="Pfam" id="PF12697">
    <property type="entry name" value="Abhydrolase_6"/>
    <property type="match status" value="1"/>
</dbReference>
<dbReference type="PANTHER" id="PTHR10992">
    <property type="entry name" value="METHYLESTERASE FAMILY MEMBER"/>
    <property type="match status" value="1"/>
</dbReference>
<accession>A0ABP0Z7C4</accession>
<dbReference type="InterPro" id="IPR029058">
    <property type="entry name" value="AB_hydrolase_fold"/>
</dbReference>
<evidence type="ECO:0000313" key="4">
    <source>
        <dbReference type="Proteomes" id="UP001642487"/>
    </source>
</evidence>
<keyword evidence="1" id="KW-0732">Signal</keyword>
<feature type="signal peptide" evidence="1">
    <location>
        <begin position="1"/>
        <end position="43"/>
    </location>
</feature>
<evidence type="ECO:0000313" key="3">
    <source>
        <dbReference type="EMBL" id="CAK9327626.1"/>
    </source>
</evidence>
<dbReference type="InterPro" id="IPR000073">
    <property type="entry name" value="AB_hydrolase_1"/>
</dbReference>
<evidence type="ECO:0000259" key="2">
    <source>
        <dbReference type="Pfam" id="PF12697"/>
    </source>
</evidence>
<dbReference type="InterPro" id="IPR045889">
    <property type="entry name" value="MES/HNL"/>
</dbReference>
<protein>
    <recommendedName>
        <fullName evidence="2">AB hydrolase-1 domain-containing protein</fullName>
    </recommendedName>
</protein>
<reference evidence="3 4" key="1">
    <citation type="submission" date="2024-03" db="EMBL/GenBank/DDBJ databases">
        <authorList>
            <person name="Gkanogiannis A."/>
            <person name="Becerra Lopez-Lavalle L."/>
        </authorList>
    </citation>
    <scope>NUCLEOTIDE SEQUENCE [LARGE SCALE GENOMIC DNA]</scope>
</reference>
<name>A0ABP0Z7C4_9ROSI</name>
<organism evidence="3 4">
    <name type="scientific">Citrullus colocynthis</name>
    <name type="common">colocynth</name>
    <dbReference type="NCBI Taxonomy" id="252529"/>
    <lineage>
        <taxon>Eukaryota</taxon>
        <taxon>Viridiplantae</taxon>
        <taxon>Streptophyta</taxon>
        <taxon>Embryophyta</taxon>
        <taxon>Tracheophyta</taxon>
        <taxon>Spermatophyta</taxon>
        <taxon>Magnoliopsida</taxon>
        <taxon>eudicotyledons</taxon>
        <taxon>Gunneridae</taxon>
        <taxon>Pentapetalae</taxon>
        <taxon>rosids</taxon>
        <taxon>fabids</taxon>
        <taxon>Cucurbitales</taxon>
        <taxon>Cucurbitaceae</taxon>
        <taxon>Benincaseae</taxon>
        <taxon>Citrullus</taxon>
    </lineage>
</organism>
<dbReference type="PANTHER" id="PTHR10992:SF943">
    <property type="entry name" value="METHYLESTERASE 10"/>
    <property type="match status" value="1"/>
</dbReference>
<gene>
    <name evidence="3" type="ORF">CITCOLO1_LOCUS20012</name>
</gene>
<sequence>MSCDLIYNPKDTDRTNMEKGLSLLRKLHPLLVLLILLFSPAAGEPTNKKSHFVLVHGACHGAWSWYKVSTILQSWGHNVTALDMAASGVDPIEPKTISSAFQYFQPLTDFLAGLPSGERVVLVGHSFGGLGVAVAMEDFPEKISVGVFVAASMPGPNLSLSAIGIEDEKQRPPPLDNHYVYENGEDKPPTSYILGPLKLAKHLYQLSPPEDLTLAITLVRPLPLFEANNSRYKFTTERYGCVKRAFVVTERDLLATKKFQLWMIENNLPDITVDIKGADHMAMASKPSDLAYQLQRIAQHFSLLDF</sequence>
<keyword evidence="4" id="KW-1185">Reference proteome</keyword>
<evidence type="ECO:0000256" key="1">
    <source>
        <dbReference type="SAM" id="SignalP"/>
    </source>
</evidence>
<dbReference type="EMBL" id="OZ021742">
    <property type="protein sequence ID" value="CAK9327626.1"/>
    <property type="molecule type" value="Genomic_DNA"/>
</dbReference>
<feature type="domain" description="AB hydrolase-1" evidence="2">
    <location>
        <begin position="52"/>
        <end position="290"/>
    </location>
</feature>
<dbReference type="Gene3D" id="3.40.50.1820">
    <property type="entry name" value="alpha/beta hydrolase"/>
    <property type="match status" value="1"/>
</dbReference>
<dbReference type="SUPFAM" id="SSF53474">
    <property type="entry name" value="alpha/beta-Hydrolases"/>
    <property type="match status" value="1"/>
</dbReference>